<accession>D5EKG4</accession>
<reference evidence="2 3" key="1">
    <citation type="journal article" date="2010" name="Stand. Genomic Sci.">
        <title>Complete genome sequence of Coraliomargarita akajimensis type strain (04OKA010-24).</title>
        <authorList>
            <person name="Mavromatis K."/>
            <person name="Abt B."/>
            <person name="Brambilla E."/>
            <person name="Lapidus A."/>
            <person name="Copeland A."/>
            <person name="Deshpande S."/>
            <person name="Nolan M."/>
            <person name="Lucas S."/>
            <person name="Tice H."/>
            <person name="Cheng J.F."/>
            <person name="Han C."/>
            <person name="Detter J.C."/>
            <person name="Woyke T."/>
            <person name="Goodwin L."/>
            <person name="Pitluck S."/>
            <person name="Held B."/>
            <person name="Brettin T."/>
            <person name="Tapia R."/>
            <person name="Ivanova N."/>
            <person name="Mikhailova N."/>
            <person name="Pati A."/>
            <person name="Liolios K."/>
            <person name="Chen A."/>
            <person name="Palaniappan K."/>
            <person name="Land M."/>
            <person name="Hauser L."/>
            <person name="Chang Y.J."/>
            <person name="Jeffries C.D."/>
            <person name="Rohde M."/>
            <person name="Goker M."/>
            <person name="Bristow J."/>
            <person name="Eisen J.A."/>
            <person name="Markowitz V."/>
            <person name="Hugenholtz P."/>
            <person name="Klenk H.P."/>
            <person name="Kyrpides N.C."/>
        </authorList>
    </citation>
    <scope>NUCLEOTIDE SEQUENCE [LARGE SCALE GENOMIC DNA]</scope>
    <source>
        <strain evidence="3">DSM 45221 / IAM 15411 / JCM 23193 / KCTC 12865</strain>
    </source>
</reference>
<dbReference type="KEGG" id="caa:Caka_0016"/>
<name>D5EKG4_CORAD</name>
<evidence type="ECO:0008006" key="4">
    <source>
        <dbReference type="Google" id="ProtNLM"/>
    </source>
</evidence>
<feature type="region of interest" description="Disordered" evidence="1">
    <location>
        <begin position="30"/>
        <end position="67"/>
    </location>
</feature>
<keyword evidence="3" id="KW-1185">Reference proteome</keyword>
<proteinExistence type="predicted"/>
<dbReference type="HOGENOM" id="CLU_2805116_0_0_0"/>
<dbReference type="STRING" id="583355.Caka_0016"/>
<evidence type="ECO:0000256" key="1">
    <source>
        <dbReference type="SAM" id="MobiDB-lite"/>
    </source>
</evidence>
<sequence length="67" mass="7119">MDHTTTPTTRKGFLQRAGLAVAGMLALTNSSQAKTAETVSGSRTAEKTSAMRRVRVARGAVERNSVQ</sequence>
<protein>
    <recommendedName>
        <fullName evidence="4">Twin-arginine translocation signal domain-containing protein</fullName>
    </recommendedName>
</protein>
<dbReference type="RefSeq" id="WP_013041771.1">
    <property type="nucleotide sequence ID" value="NC_014008.1"/>
</dbReference>
<evidence type="ECO:0000313" key="3">
    <source>
        <dbReference type="Proteomes" id="UP000000925"/>
    </source>
</evidence>
<dbReference type="Proteomes" id="UP000000925">
    <property type="component" value="Chromosome"/>
</dbReference>
<dbReference type="EMBL" id="CP001998">
    <property type="protein sequence ID" value="ADE53045.1"/>
    <property type="molecule type" value="Genomic_DNA"/>
</dbReference>
<organism evidence="2 3">
    <name type="scientific">Coraliomargarita akajimensis (strain DSM 45221 / IAM 15411 / JCM 23193 / KCTC 12865 / 04OKA010-24)</name>
    <dbReference type="NCBI Taxonomy" id="583355"/>
    <lineage>
        <taxon>Bacteria</taxon>
        <taxon>Pseudomonadati</taxon>
        <taxon>Verrucomicrobiota</taxon>
        <taxon>Opitutia</taxon>
        <taxon>Puniceicoccales</taxon>
        <taxon>Coraliomargaritaceae</taxon>
        <taxon>Coraliomargarita</taxon>
    </lineage>
</organism>
<dbReference type="PROSITE" id="PS51318">
    <property type="entry name" value="TAT"/>
    <property type="match status" value="1"/>
</dbReference>
<dbReference type="AlphaFoldDB" id="D5EKG4"/>
<dbReference type="InterPro" id="IPR006311">
    <property type="entry name" value="TAT_signal"/>
</dbReference>
<feature type="compositionally biased region" description="Polar residues" evidence="1">
    <location>
        <begin position="30"/>
        <end position="43"/>
    </location>
</feature>
<feature type="compositionally biased region" description="Low complexity" evidence="1">
    <location>
        <begin position="57"/>
        <end position="67"/>
    </location>
</feature>
<gene>
    <name evidence="2" type="ordered locus">Caka_0016</name>
</gene>
<evidence type="ECO:0000313" key="2">
    <source>
        <dbReference type="EMBL" id="ADE53045.1"/>
    </source>
</evidence>